<proteinExistence type="predicted"/>
<accession>A0ABV0Y9I2</accession>
<feature type="chain" id="PRO_5045963906" description="Secreted protein" evidence="1">
    <location>
        <begin position="17"/>
        <end position="116"/>
    </location>
</feature>
<evidence type="ECO:0000313" key="3">
    <source>
        <dbReference type="Proteomes" id="UP001469553"/>
    </source>
</evidence>
<evidence type="ECO:0000313" key="2">
    <source>
        <dbReference type="EMBL" id="MEQ2290325.1"/>
    </source>
</evidence>
<reference evidence="2 3" key="1">
    <citation type="submission" date="2021-06" db="EMBL/GenBank/DDBJ databases">
        <authorList>
            <person name="Palmer J.M."/>
        </authorList>
    </citation>
    <scope>NUCLEOTIDE SEQUENCE [LARGE SCALE GENOMIC DNA]</scope>
    <source>
        <strain evidence="2 3">AS_MEX2019</strain>
        <tissue evidence="2">Muscle</tissue>
    </source>
</reference>
<keyword evidence="3" id="KW-1185">Reference proteome</keyword>
<keyword evidence="1" id="KW-0732">Signal</keyword>
<name>A0ABV0Y9I2_9TELE</name>
<dbReference type="Proteomes" id="UP001469553">
    <property type="component" value="Unassembled WGS sequence"/>
</dbReference>
<organism evidence="2 3">
    <name type="scientific">Ameca splendens</name>
    <dbReference type="NCBI Taxonomy" id="208324"/>
    <lineage>
        <taxon>Eukaryota</taxon>
        <taxon>Metazoa</taxon>
        <taxon>Chordata</taxon>
        <taxon>Craniata</taxon>
        <taxon>Vertebrata</taxon>
        <taxon>Euteleostomi</taxon>
        <taxon>Actinopterygii</taxon>
        <taxon>Neopterygii</taxon>
        <taxon>Teleostei</taxon>
        <taxon>Neoteleostei</taxon>
        <taxon>Acanthomorphata</taxon>
        <taxon>Ovalentaria</taxon>
        <taxon>Atherinomorphae</taxon>
        <taxon>Cyprinodontiformes</taxon>
        <taxon>Goodeidae</taxon>
        <taxon>Ameca</taxon>
    </lineage>
</organism>
<sequence length="116" mass="13042">MAALFSKLFGLALASGFLCPSPRRHVREMVCGARDQLLVVAVFLSCPLERGGSQLERAASGYALFPLCGETHRGIERRSAGAERRWKIHLAERLEMAVTWMETIPDLLLCFFYKKN</sequence>
<dbReference type="EMBL" id="JAHRIP010028291">
    <property type="protein sequence ID" value="MEQ2290325.1"/>
    <property type="molecule type" value="Genomic_DNA"/>
</dbReference>
<comment type="caution">
    <text evidence="2">The sequence shown here is derived from an EMBL/GenBank/DDBJ whole genome shotgun (WGS) entry which is preliminary data.</text>
</comment>
<evidence type="ECO:0000256" key="1">
    <source>
        <dbReference type="SAM" id="SignalP"/>
    </source>
</evidence>
<evidence type="ECO:0008006" key="4">
    <source>
        <dbReference type="Google" id="ProtNLM"/>
    </source>
</evidence>
<feature type="signal peptide" evidence="1">
    <location>
        <begin position="1"/>
        <end position="16"/>
    </location>
</feature>
<protein>
    <recommendedName>
        <fullName evidence="4">Secreted protein</fullName>
    </recommendedName>
</protein>
<gene>
    <name evidence="2" type="ORF">AMECASPLE_002155</name>
</gene>